<gene>
    <name evidence="2" type="ordered locus">Bcen_3165</name>
</gene>
<keyword evidence="1" id="KW-1133">Transmembrane helix</keyword>
<proteinExistence type="predicted"/>
<name>A0A0H2XTS7_BURO1</name>
<dbReference type="AlphaFoldDB" id="A0A0H2XTS7"/>
<sequence>MMSEAAPLNYQVMLMIGIAMQVQVASTFPISGCVHLDARRSRSFVGRRPMSATEIVIGNVVISPRDTSVAPGYCVSFVEGGLTSPDWRLDWAW</sequence>
<reference evidence="2" key="1">
    <citation type="submission" date="2006-05" db="EMBL/GenBank/DDBJ databases">
        <title>Complete sequence of chromosome 2 of Burkholderia cenocepacia AU 1054.</title>
        <authorList>
            <consortium name="US DOE Joint Genome Institute"/>
            <person name="Copeland A."/>
            <person name="Lucas S."/>
            <person name="Lapidus A."/>
            <person name="Barry K."/>
            <person name="Detter J.C."/>
            <person name="Glavina del Rio T."/>
            <person name="Hammon N."/>
            <person name="Israni S."/>
            <person name="Dalin E."/>
            <person name="Tice H."/>
            <person name="Pitluck S."/>
            <person name="Chain P."/>
            <person name="Malfatti S."/>
            <person name="Shin M."/>
            <person name="Vergez L."/>
            <person name="Schmutz J."/>
            <person name="Larimer F."/>
            <person name="Land M."/>
            <person name="Hauser L."/>
            <person name="Kyrpides N."/>
            <person name="Lykidis A."/>
            <person name="LiPuma J.J."/>
            <person name="Konstantinidis K."/>
            <person name="Tiedje J.M."/>
            <person name="Richardson P."/>
        </authorList>
    </citation>
    <scope>NUCLEOTIDE SEQUENCE [LARGE SCALE GENOMIC DNA]</scope>
    <source>
        <strain evidence="2">AU 1054</strain>
    </source>
</reference>
<accession>A0A0H2XTS7</accession>
<feature type="transmembrane region" description="Helical" evidence="1">
    <location>
        <begin position="12"/>
        <end position="38"/>
    </location>
</feature>
<dbReference type="HOGENOM" id="CLU_2407563_0_0_4"/>
<evidence type="ECO:0000256" key="1">
    <source>
        <dbReference type="SAM" id="Phobius"/>
    </source>
</evidence>
<organism evidence="2">
    <name type="scientific">Burkholderia orbicola (strain AU 1054)</name>
    <dbReference type="NCBI Taxonomy" id="331271"/>
    <lineage>
        <taxon>Bacteria</taxon>
        <taxon>Pseudomonadati</taxon>
        <taxon>Pseudomonadota</taxon>
        <taxon>Betaproteobacteria</taxon>
        <taxon>Burkholderiales</taxon>
        <taxon>Burkholderiaceae</taxon>
        <taxon>Burkholderia</taxon>
        <taxon>Burkholderia cepacia complex</taxon>
        <taxon>Burkholderia orbicola</taxon>
    </lineage>
</organism>
<keyword evidence="1" id="KW-0472">Membrane</keyword>
<evidence type="ECO:0000313" key="2">
    <source>
        <dbReference type="EMBL" id="ABF78061.1"/>
    </source>
</evidence>
<protein>
    <submittedName>
        <fullName evidence="2">Uncharacterized protein</fullName>
    </submittedName>
</protein>
<dbReference type="EMBL" id="CP000379">
    <property type="protein sequence ID" value="ABF78061.1"/>
    <property type="molecule type" value="Genomic_DNA"/>
</dbReference>
<keyword evidence="1" id="KW-0812">Transmembrane</keyword>